<dbReference type="InterPro" id="IPR029058">
    <property type="entry name" value="AB_hydrolase_fold"/>
</dbReference>
<dbReference type="PANTHER" id="PTHR37017:SF11">
    <property type="entry name" value="ESTERASE_LIPASE_THIOESTERASE DOMAIN-CONTAINING PROTEIN"/>
    <property type="match status" value="1"/>
</dbReference>
<dbReference type="EMBL" id="CP109970">
    <property type="protein sequence ID" value="UYZ10878.1"/>
    <property type="molecule type" value="Genomic_DNA"/>
</dbReference>
<dbReference type="Gene3D" id="3.40.50.1820">
    <property type="entry name" value="alpha/beta hydrolase"/>
    <property type="match status" value="1"/>
</dbReference>
<dbReference type="PANTHER" id="PTHR37017">
    <property type="entry name" value="AB HYDROLASE-1 DOMAIN-CONTAINING PROTEIN-RELATED"/>
    <property type="match status" value="1"/>
</dbReference>
<dbReference type="KEGG" id="asal:CFBP5507_25450"/>
<keyword evidence="1" id="KW-0614">Plasmid</keyword>
<gene>
    <name evidence="1" type="ORF">CFBP5507_25450</name>
</gene>
<evidence type="ECO:0000313" key="2">
    <source>
        <dbReference type="Proteomes" id="UP000298735"/>
    </source>
</evidence>
<accession>A0A4Z1R7N1</accession>
<dbReference type="Proteomes" id="UP000298735">
    <property type="component" value="Plasmid pAtCFBP5507a"/>
</dbReference>
<protein>
    <submittedName>
        <fullName evidence="1">Alpha/beta hydrolase</fullName>
    </submittedName>
</protein>
<dbReference type="GO" id="GO:0016787">
    <property type="term" value="F:hydrolase activity"/>
    <property type="evidence" value="ECO:0007669"/>
    <property type="project" value="UniProtKB-KW"/>
</dbReference>
<organism evidence="1 2">
    <name type="scientific">Agrobacterium salinitolerans</name>
    <dbReference type="NCBI Taxonomy" id="1183413"/>
    <lineage>
        <taxon>Bacteria</taxon>
        <taxon>Pseudomonadati</taxon>
        <taxon>Pseudomonadota</taxon>
        <taxon>Alphaproteobacteria</taxon>
        <taxon>Hyphomicrobiales</taxon>
        <taxon>Rhizobiaceae</taxon>
        <taxon>Rhizobium/Agrobacterium group</taxon>
        <taxon>Agrobacterium</taxon>
    </lineage>
</organism>
<geneLocation type="plasmid" evidence="1 2">
    <name>pAtCFBP5507a</name>
</geneLocation>
<sequence>MSNFSKAAAGLIAALLSSAALTAPALADARNIVLVHGALVDGSGWRGVYDILTRDGFHVSIVQQPLTSLDQDVAATKSVLDQQDGDVVLVGHSYGGTIITAAGDDPKVKALVYVAALQPDKGESTAQLLQSMPSPTNDIKPTKDGFLLIDPAKFAADFGADLPKEQGEFMARSQMPVAVAATSAPVSIAAWHDKPSYGIVAKDDMTINPDLERWMYKRSGSTVTEIDGSHDIYISQAAAVAKVIEEAAEAAK</sequence>
<dbReference type="Pfam" id="PF12697">
    <property type="entry name" value="Abhydrolase_6"/>
    <property type="match status" value="1"/>
</dbReference>
<dbReference type="OrthoDB" id="9814966at2"/>
<name>A0A4Z1R7N1_9HYPH</name>
<dbReference type="InterPro" id="IPR000073">
    <property type="entry name" value="AB_hydrolase_1"/>
</dbReference>
<evidence type="ECO:0000313" key="1">
    <source>
        <dbReference type="EMBL" id="UYZ10878.1"/>
    </source>
</evidence>
<proteinExistence type="predicted"/>
<dbReference type="RefSeq" id="WP_137409374.1">
    <property type="nucleotide sequence ID" value="NZ_CP109970.1"/>
</dbReference>
<dbReference type="AlphaFoldDB" id="A0A4Z1R7N1"/>
<reference evidence="1" key="1">
    <citation type="submission" date="2022-10" db="EMBL/GenBank/DDBJ databases">
        <title>Complete genome sequence of Agrobacterium salinitolerans CFBP5507.</title>
        <authorList>
            <person name="Tchabashvili S."/>
            <person name="Yen H.-C."/>
            <person name="Haryono M."/>
            <person name="Lin Y.-C."/>
            <person name="Lai E.-M."/>
            <person name="Kuo C.-H."/>
        </authorList>
    </citation>
    <scope>NUCLEOTIDE SEQUENCE</scope>
    <source>
        <strain evidence="1">CFBP5507</strain>
        <plasmid evidence="1">pAtCFBP5507a</plasmid>
    </source>
</reference>
<dbReference type="SUPFAM" id="SSF53474">
    <property type="entry name" value="alpha/beta-Hydrolases"/>
    <property type="match status" value="1"/>
</dbReference>
<keyword evidence="1" id="KW-0378">Hydrolase</keyword>
<dbReference type="InterPro" id="IPR052897">
    <property type="entry name" value="Sec-Metab_Biosynth_Hydrolase"/>
</dbReference>